<evidence type="ECO:0000256" key="1">
    <source>
        <dbReference type="SAM" id="MobiDB-lite"/>
    </source>
</evidence>
<reference evidence="2" key="1">
    <citation type="submission" date="2021-12" db="EMBL/GenBank/DDBJ databases">
        <authorList>
            <person name="King R."/>
        </authorList>
    </citation>
    <scope>NUCLEOTIDE SEQUENCE</scope>
</reference>
<accession>A0A9P0A7V2</accession>
<feature type="compositionally biased region" description="Basic and acidic residues" evidence="1">
    <location>
        <begin position="177"/>
        <end position="187"/>
    </location>
</feature>
<dbReference type="Proteomes" id="UP001152759">
    <property type="component" value="Chromosome 2"/>
</dbReference>
<evidence type="ECO:0000313" key="3">
    <source>
        <dbReference type="Proteomes" id="UP001152759"/>
    </source>
</evidence>
<feature type="compositionally biased region" description="Low complexity" evidence="1">
    <location>
        <begin position="140"/>
        <end position="169"/>
    </location>
</feature>
<evidence type="ECO:0000313" key="2">
    <source>
        <dbReference type="EMBL" id="CAH0385874.1"/>
    </source>
</evidence>
<proteinExistence type="predicted"/>
<keyword evidence="3" id="KW-1185">Reference proteome</keyword>
<feature type="compositionally biased region" description="Low complexity" evidence="1">
    <location>
        <begin position="105"/>
        <end position="132"/>
    </location>
</feature>
<sequence>MSSYHLKAYGFFLQAIGARHVMGPPQSGNSRANSGRAENALDALLDELQTFSKQPPPTKDYSQPASVACAHSYPPEPKPPVPERSVELINKRVPPPPPPRTSSKSPLASPTTISPSSTVTTVTTCNVGGSSVHLKRNKPSRSSLKKTSSTSESAISNSSSCESVNSINSQDGTQSKSRQEELETRHQELLRKQKQLQEQYTRLQQLQRSGNSTSLTSPHQVAPDLLQLKKTGSESNLLQKFNFSLSVSPGLSGSLSQLAQVVTMQTTDGNKTEIDSVNSDINTPAKIGNRAVANKVYETDIL</sequence>
<protein>
    <submittedName>
        <fullName evidence="2">Uncharacterized protein</fullName>
    </submittedName>
</protein>
<feature type="region of interest" description="Disordered" evidence="1">
    <location>
        <begin position="51"/>
        <end position="187"/>
    </location>
</feature>
<dbReference type="AlphaFoldDB" id="A0A9P0A7V2"/>
<gene>
    <name evidence="2" type="ORF">BEMITA_LOCUS5055</name>
</gene>
<name>A0A9P0A7V2_BEMTA</name>
<dbReference type="EMBL" id="OU963863">
    <property type="protein sequence ID" value="CAH0385874.1"/>
    <property type="molecule type" value="Genomic_DNA"/>
</dbReference>
<organism evidence="2 3">
    <name type="scientific">Bemisia tabaci</name>
    <name type="common">Sweetpotato whitefly</name>
    <name type="synonym">Aleurodes tabaci</name>
    <dbReference type="NCBI Taxonomy" id="7038"/>
    <lineage>
        <taxon>Eukaryota</taxon>
        <taxon>Metazoa</taxon>
        <taxon>Ecdysozoa</taxon>
        <taxon>Arthropoda</taxon>
        <taxon>Hexapoda</taxon>
        <taxon>Insecta</taxon>
        <taxon>Pterygota</taxon>
        <taxon>Neoptera</taxon>
        <taxon>Paraneoptera</taxon>
        <taxon>Hemiptera</taxon>
        <taxon>Sternorrhyncha</taxon>
        <taxon>Aleyrodoidea</taxon>
        <taxon>Aleyrodidae</taxon>
        <taxon>Aleyrodinae</taxon>
        <taxon>Bemisia</taxon>
    </lineage>
</organism>